<sequence>MSSTIRQPSRRTLAKGAAWSVPIIALGGPAMAATVSPGLVPRITTACTPHTGLTGPNTVTFSICAGVNGLPAGTVFTLSYSSTAVGTTPTVTTSAFSGGSMSNNGSFNPSGSGALTLINTLAGGQCVTLTASITSALFATTTATLAGEGASTTYTFHGTSC</sequence>
<evidence type="ECO:0000313" key="3">
    <source>
        <dbReference type="Proteomes" id="UP000318297"/>
    </source>
</evidence>
<dbReference type="RefSeq" id="WP_145225602.1">
    <property type="nucleotide sequence ID" value="NZ_VIVQ01000001.1"/>
</dbReference>
<evidence type="ECO:0000313" key="2">
    <source>
        <dbReference type="EMBL" id="TWE11971.1"/>
    </source>
</evidence>
<dbReference type="InterPro" id="IPR006311">
    <property type="entry name" value="TAT_signal"/>
</dbReference>
<feature type="chain" id="PRO_5022047960" evidence="1">
    <location>
        <begin position="33"/>
        <end position="161"/>
    </location>
</feature>
<comment type="caution">
    <text evidence="2">The sequence shown here is derived from an EMBL/GenBank/DDBJ whole genome shotgun (WGS) entry which is preliminary data.</text>
</comment>
<proteinExistence type="predicted"/>
<keyword evidence="3" id="KW-1185">Reference proteome</keyword>
<dbReference type="OrthoDB" id="5150418at2"/>
<protein>
    <submittedName>
        <fullName evidence="2">Uncharacterized protein</fullName>
    </submittedName>
</protein>
<organism evidence="2 3">
    <name type="scientific">Rudaeicoccus suwonensis</name>
    <dbReference type="NCBI Taxonomy" id="657409"/>
    <lineage>
        <taxon>Bacteria</taxon>
        <taxon>Bacillati</taxon>
        <taxon>Actinomycetota</taxon>
        <taxon>Actinomycetes</taxon>
        <taxon>Micrococcales</taxon>
        <taxon>Dermacoccaceae</taxon>
        <taxon>Rudaeicoccus</taxon>
    </lineage>
</organism>
<keyword evidence="1" id="KW-0732">Signal</keyword>
<dbReference type="PROSITE" id="PS51318">
    <property type="entry name" value="TAT"/>
    <property type="match status" value="1"/>
</dbReference>
<name>A0A561E8N8_9MICO</name>
<accession>A0A561E8N8</accession>
<dbReference type="EMBL" id="VIVQ01000001">
    <property type="protein sequence ID" value="TWE11971.1"/>
    <property type="molecule type" value="Genomic_DNA"/>
</dbReference>
<dbReference type="Proteomes" id="UP000318297">
    <property type="component" value="Unassembled WGS sequence"/>
</dbReference>
<gene>
    <name evidence="2" type="ORF">BKA23_0766</name>
</gene>
<feature type="signal peptide" evidence="1">
    <location>
        <begin position="1"/>
        <end position="32"/>
    </location>
</feature>
<evidence type="ECO:0000256" key="1">
    <source>
        <dbReference type="SAM" id="SignalP"/>
    </source>
</evidence>
<dbReference type="AlphaFoldDB" id="A0A561E8N8"/>
<reference evidence="2 3" key="1">
    <citation type="submission" date="2019-06" db="EMBL/GenBank/DDBJ databases">
        <title>Sequencing the genomes of 1000 actinobacteria strains.</title>
        <authorList>
            <person name="Klenk H.-P."/>
        </authorList>
    </citation>
    <scope>NUCLEOTIDE SEQUENCE [LARGE SCALE GENOMIC DNA]</scope>
    <source>
        <strain evidence="2 3">DSM 19560</strain>
    </source>
</reference>